<accession>A0AAN4N1G1</accession>
<protein>
    <submittedName>
        <fullName evidence="1">Uncharacterized protein</fullName>
    </submittedName>
</protein>
<evidence type="ECO:0000313" key="1">
    <source>
        <dbReference type="EMBL" id="EYA15826.1"/>
    </source>
</evidence>
<dbReference type="EMBL" id="JGEA01000014">
    <property type="protein sequence ID" value="EYA15826.1"/>
    <property type="molecule type" value="Genomic_DNA"/>
</dbReference>
<organism evidence="1 2">
    <name type="scientific">Bacteroides fragilis str. 1007-1-F #10</name>
    <dbReference type="NCBI Taxonomy" id="1339295"/>
    <lineage>
        <taxon>Bacteria</taxon>
        <taxon>Pseudomonadati</taxon>
        <taxon>Bacteroidota</taxon>
        <taxon>Bacteroidia</taxon>
        <taxon>Bacteroidales</taxon>
        <taxon>Bacteroidaceae</taxon>
        <taxon>Bacteroides</taxon>
    </lineage>
</organism>
<proteinExistence type="predicted"/>
<reference evidence="1 2" key="1">
    <citation type="submission" date="2014-02" db="EMBL/GenBank/DDBJ databases">
        <authorList>
            <person name="Sears C."/>
            <person name="Carroll K."/>
            <person name="Sack B.R."/>
            <person name="Qadri F."/>
            <person name="Myers L.L."/>
            <person name="Chung G.-T."/>
            <person name="Escheverria P."/>
            <person name="Fraser C.M."/>
            <person name="Sadzewicz L."/>
            <person name="Shefchek K.A."/>
            <person name="Tallon L."/>
            <person name="Das S.P."/>
            <person name="Daugherty S."/>
            <person name="Mongodin E.F."/>
        </authorList>
    </citation>
    <scope>NUCLEOTIDE SEQUENCE [LARGE SCALE GENOMIC DNA]</scope>
    <source>
        <strain evidence="1 2">1007-1-F #10</strain>
    </source>
</reference>
<sequence>MLLHALGYRDKNKHGADSPNLSNKTVLWGQVSSDVGYRNTIVYTYTFFSFII</sequence>
<name>A0AAN4N1G1_BACFG</name>
<dbReference type="Proteomes" id="UP000022433">
    <property type="component" value="Unassembled WGS sequence"/>
</dbReference>
<gene>
    <name evidence="1" type="ORF">M104_1121</name>
</gene>
<evidence type="ECO:0000313" key="2">
    <source>
        <dbReference type="Proteomes" id="UP000022433"/>
    </source>
</evidence>
<comment type="caution">
    <text evidence="1">The sequence shown here is derived from an EMBL/GenBank/DDBJ whole genome shotgun (WGS) entry which is preliminary data.</text>
</comment>
<dbReference type="AlphaFoldDB" id="A0AAN4N1G1"/>